<dbReference type="Proteomes" id="UP000277145">
    <property type="component" value="Unassembled WGS sequence"/>
</dbReference>
<dbReference type="EMBL" id="QWDR01000001">
    <property type="protein sequence ID" value="RJY34621.1"/>
    <property type="molecule type" value="Genomic_DNA"/>
</dbReference>
<reference evidence="3 4" key="1">
    <citation type="submission" date="2018-08" db="EMBL/GenBank/DDBJ databases">
        <title>Genome Sequences of Legionella pneumophila subsp. pneumophila Isolates, Recovered from a Drinking Water System in a Large Builging.</title>
        <authorList>
            <person name="Gomez-Alvarez V."/>
            <person name="Boczek L."/>
            <person name="King D."/>
            <person name="Pemberton A."/>
            <person name="Pfaller S."/>
            <person name="Rodgers M."/>
            <person name="Santodomingo J."/>
            <person name="Revetta R."/>
        </authorList>
    </citation>
    <scope>NUCLEOTIDE SEQUENCE [LARGE SCALE GENOMIC DNA]</scope>
    <source>
        <strain evidence="3 4">L01C.1</strain>
    </source>
</reference>
<proteinExistence type="predicted"/>
<dbReference type="PANTHER" id="PTHR35848:SF9">
    <property type="entry name" value="SLL1358 PROTEIN"/>
    <property type="match status" value="1"/>
</dbReference>
<dbReference type="GO" id="GO:0046872">
    <property type="term" value="F:metal ion binding"/>
    <property type="evidence" value="ECO:0007669"/>
    <property type="project" value="UniProtKB-KW"/>
</dbReference>
<evidence type="ECO:0000313" key="4">
    <source>
        <dbReference type="Proteomes" id="UP000277145"/>
    </source>
</evidence>
<evidence type="ECO:0000259" key="2">
    <source>
        <dbReference type="Pfam" id="PF07883"/>
    </source>
</evidence>
<dbReference type="SUPFAM" id="SSF51182">
    <property type="entry name" value="RmlC-like cupins"/>
    <property type="match status" value="1"/>
</dbReference>
<keyword evidence="1" id="KW-0479">Metal-binding</keyword>
<evidence type="ECO:0000256" key="1">
    <source>
        <dbReference type="ARBA" id="ARBA00022723"/>
    </source>
</evidence>
<gene>
    <name evidence="3" type="ORF">D1H98_07495</name>
</gene>
<evidence type="ECO:0000313" key="3">
    <source>
        <dbReference type="EMBL" id="RJY34621.1"/>
    </source>
</evidence>
<comment type="caution">
    <text evidence="3">The sequence shown here is derived from an EMBL/GenBank/DDBJ whole genome shotgun (WGS) entry which is preliminary data.</text>
</comment>
<dbReference type="RefSeq" id="WP_072368837.1">
    <property type="nucleotide sequence ID" value="NZ_CBCRUH010000001.1"/>
</dbReference>
<feature type="domain" description="Cupin type-2" evidence="2">
    <location>
        <begin position="58"/>
        <end position="128"/>
    </location>
</feature>
<dbReference type="InterPro" id="IPR014710">
    <property type="entry name" value="RmlC-like_jellyroll"/>
</dbReference>
<sequence>MTIMMNKDKHSLLAIAAAEVPPRTKPSIYPEPFASMMTGRQKHALGDFFGIKNFGVNLTRLAPGAQSALLHKHKLQEEFVFILKGQPTLVTETADIQLHPGMCAGFTPDGTAHQLVNRTADEVVYLEIGDRTQGDEVNYPADDLAAAFGNDGQWHFMHKNGMPY</sequence>
<dbReference type="PANTHER" id="PTHR35848">
    <property type="entry name" value="OXALATE-BINDING PROTEIN"/>
    <property type="match status" value="1"/>
</dbReference>
<name>A0A3A6UCH3_LEGPN</name>
<dbReference type="InterPro" id="IPR011051">
    <property type="entry name" value="RmlC_Cupin_sf"/>
</dbReference>
<dbReference type="AlphaFoldDB" id="A0A3A6UCH3"/>
<accession>A0A3A6UCH3</accession>
<dbReference type="Gene3D" id="2.60.120.10">
    <property type="entry name" value="Jelly Rolls"/>
    <property type="match status" value="1"/>
</dbReference>
<protein>
    <submittedName>
        <fullName evidence="3">Cupin domain-containing protein</fullName>
    </submittedName>
</protein>
<dbReference type="CDD" id="cd02224">
    <property type="entry name" value="cupin_SPO2919-like"/>
    <property type="match status" value="1"/>
</dbReference>
<organism evidence="3 4">
    <name type="scientific">Legionella pneumophila subsp. pneumophila</name>
    <dbReference type="NCBI Taxonomy" id="91891"/>
    <lineage>
        <taxon>Bacteria</taxon>
        <taxon>Pseudomonadati</taxon>
        <taxon>Pseudomonadota</taxon>
        <taxon>Gammaproteobacteria</taxon>
        <taxon>Legionellales</taxon>
        <taxon>Legionellaceae</taxon>
        <taxon>Legionella</taxon>
    </lineage>
</organism>
<dbReference type="InterPro" id="IPR013096">
    <property type="entry name" value="Cupin_2"/>
</dbReference>
<dbReference type="InterPro" id="IPR051610">
    <property type="entry name" value="GPI/OXD"/>
</dbReference>
<dbReference type="Pfam" id="PF07883">
    <property type="entry name" value="Cupin_2"/>
    <property type="match status" value="1"/>
</dbReference>